<comment type="caution">
    <text evidence="3">The sequence shown here is derived from an EMBL/GenBank/DDBJ whole genome shotgun (WGS) entry which is preliminary data.</text>
</comment>
<dbReference type="HAMAP" id="MF_01482">
    <property type="entry name" value="Mca"/>
    <property type="match status" value="1"/>
</dbReference>
<evidence type="ECO:0000313" key="4">
    <source>
        <dbReference type="Proteomes" id="UP000187085"/>
    </source>
</evidence>
<keyword evidence="2" id="KW-0479">Metal-binding</keyword>
<reference evidence="3 4" key="1">
    <citation type="submission" date="2016-12" db="EMBL/GenBank/DDBJ databases">
        <title>Draft genome of Tersicoccus phoenicis 1P05MA.</title>
        <authorList>
            <person name="Nakajima Y."/>
            <person name="Yoshizawa S."/>
            <person name="Nakamura K."/>
            <person name="Ogura Y."/>
            <person name="Hayashi T."/>
            <person name="Kogure K."/>
        </authorList>
    </citation>
    <scope>NUCLEOTIDE SEQUENCE [LARGE SCALE GENOMIC DNA]</scope>
    <source>
        <strain evidence="3 4">1p05MA</strain>
    </source>
</reference>
<name>A0A1R1L8R2_9MICC</name>
<gene>
    <name evidence="2" type="primary">mca</name>
    <name evidence="3" type="ORF">BKD30_10465</name>
</gene>
<dbReference type="InterPro" id="IPR017811">
    <property type="entry name" value="Mca"/>
</dbReference>
<dbReference type="PANTHER" id="PTHR12993">
    <property type="entry name" value="N-ACETYLGLUCOSAMINYL-PHOSPHATIDYLINOSITOL DE-N-ACETYLASE-RELATED"/>
    <property type="match status" value="1"/>
</dbReference>
<dbReference type="EMBL" id="MRDE01000068">
    <property type="protein sequence ID" value="OMH23907.1"/>
    <property type="molecule type" value="Genomic_DNA"/>
</dbReference>
<comment type="function">
    <text evidence="2">A mycothiol (MSH, N-acetylcysteinyl-glucosaminyl-inositol) S-conjugate amidase, it recycles conjugated MSH to the N-acetyl cysteine conjugate (AcCys S-conjugate, a mercapturic acid) and the MSH precursor. Involved in MSH-dependent detoxification of a number of alkylating agents and antibiotics.</text>
</comment>
<proteinExistence type="inferred from homology"/>
<comment type="catalytic activity">
    <reaction evidence="2">
        <text>mycothiol S-conjugate + H2O = an N-acetyl-L-cysteine-S-conjugate + 1D-myo-inositol 2-amino-2-deoxy-alpha-D-glucopyranoside</text>
        <dbReference type="Rhea" id="RHEA:36543"/>
        <dbReference type="ChEBI" id="CHEBI:15377"/>
        <dbReference type="ChEBI" id="CHEBI:58718"/>
        <dbReference type="ChEBI" id="CHEBI:58886"/>
        <dbReference type="ChEBI" id="CHEBI:59633"/>
        <dbReference type="EC" id="3.5.1.115"/>
    </reaction>
</comment>
<dbReference type="InterPro" id="IPR024078">
    <property type="entry name" value="LmbE-like_dom_sf"/>
</dbReference>
<keyword evidence="2" id="KW-0378">Hydrolase</keyword>
<dbReference type="SUPFAM" id="SSF102588">
    <property type="entry name" value="LmbE-like"/>
    <property type="match status" value="1"/>
</dbReference>
<comment type="subunit">
    <text evidence="2">Monomer.</text>
</comment>
<feature type="binding site" evidence="2">
    <location>
        <position position="150"/>
    </location>
    <ligand>
        <name>Zn(2+)</name>
        <dbReference type="ChEBI" id="CHEBI:29105"/>
    </ligand>
</feature>
<dbReference type="GO" id="GO:0010127">
    <property type="term" value="P:mycothiol-dependent detoxification"/>
    <property type="evidence" value="ECO:0007669"/>
    <property type="project" value="UniProtKB-UniRule"/>
</dbReference>
<accession>A0A1R1L8R2</accession>
<dbReference type="GO" id="GO:0016811">
    <property type="term" value="F:hydrolase activity, acting on carbon-nitrogen (but not peptide) bonds, in linear amides"/>
    <property type="evidence" value="ECO:0007669"/>
    <property type="project" value="TreeGrafter"/>
</dbReference>
<dbReference type="Gene3D" id="3.40.50.10320">
    <property type="entry name" value="LmbE-like"/>
    <property type="match status" value="1"/>
</dbReference>
<comment type="similarity">
    <text evidence="2">Belongs to the MshB deacetylase family. Mca subfamily.</text>
</comment>
<dbReference type="Pfam" id="PF02585">
    <property type="entry name" value="PIG-L"/>
    <property type="match status" value="1"/>
</dbReference>
<feature type="binding site" evidence="2">
    <location>
        <position position="19"/>
    </location>
    <ligand>
        <name>Zn(2+)</name>
        <dbReference type="ChEBI" id="CHEBI:29105"/>
    </ligand>
</feature>
<organism evidence="3 4">
    <name type="scientific">Tersicoccus phoenicis</name>
    <dbReference type="NCBI Taxonomy" id="554083"/>
    <lineage>
        <taxon>Bacteria</taxon>
        <taxon>Bacillati</taxon>
        <taxon>Actinomycetota</taxon>
        <taxon>Actinomycetes</taxon>
        <taxon>Micrococcales</taxon>
        <taxon>Micrococcaceae</taxon>
        <taxon>Tersicoccus</taxon>
    </lineage>
</organism>
<feature type="binding site" evidence="2">
    <location>
        <position position="22"/>
    </location>
    <ligand>
        <name>Zn(2+)</name>
        <dbReference type="ChEBI" id="CHEBI:29105"/>
    </ligand>
</feature>
<dbReference type="AlphaFoldDB" id="A0A1R1L8R2"/>
<dbReference type="NCBIfam" id="TIGR03446">
    <property type="entry name" value="mycothiol_Mca"/>
    <property type="match status" value="1"/>
</dbReference>
<dbReference type="STRING" id="554083.BKD30_10465"/>
<evidence type="ECO:0000256" key="2">
    <source>
        <dbReference type="HAMAP-Rule" id="MF_01482"/>
    </source>
</evidence>
<dbReference type="EC" id="3.5.1.115" evidence="2"/>
<dbReference type="InterPro" id="IPR003737">
    <property type="entry name" value="GlcNAc_PI_deacetylase-related"/>
</dbReference>
<dbReference type="RefSeq" id="WP_076704665.1">
    <property type="nucleotide sequence ID" value="NZ_MRDE01000068.1"/>
</dbReference>
<sequence>MVPESVPPGSLRLLTVHAHPDDESSKGAATMAAYAHAGVDVMVATCTGGEQGSILNSALASEPRAQRDLPGLRREEMADAAAALGITQRWLGFADSGLPEGDPPPDLHEHSFAMMPLERAAAPLVRLVRRFRPHVIVGYDENGGYPHPDHIMAHRVTVEAYHAAGDPDRYPGTGRPWAPAKLYYDRAFNPARFQAMHDVLEERGIESPFAEWIARRMQTDAEGNPPPGLTHETTTRIHCADWFQVRDTALKCHRSQVAPDGFFFAVGLDLQREVWPWEEYTLIDARVPTDLPETDLFAGIEPDRAS</sequence>
<keyword evidence="4" id="KW-1185">Reference proteome</keyword>
<dbReference type="GO" id="GO:0008270">
    <property type="term" value="F:zinc ion binding"/>
    <property type="evidence" value="ECO:0007669"/>
    <property type="project" value="UniProtKB-UniRule"/>
</dbReference>
<keyword evidence="1 2" id="KW-0862">Zinc</keyword>
<dbReference type="Proteomes" id="UP000187085">
    <property type="component" value="Unassembled WGS sequence"/>
</dbReference>
<evidence type="ECO:0000256" key="1">
    <source>
        <dbReference type="ARBA" id="ARBA00022833"/>
    </source>
</evidence>
<evidence type="ECO:0000313" key="3">
    <source>
        <dbReference type="EMBL" id="OMH23907.1"/>
    </source>
</evidence>
<protein>
    <recommendedName>
        <fullName evidence="2">Mycothiol S-conjugate amidase</fullName>
        <ecNumber evidence="2">3.5.1.115</ecNumber>
    </recommendedName>
</protein>
<dbReference type="PANTHER" id="PTHR12993:SF11">
    <property type="entry name" value="N-ACETYLGLUCOSAMINYL-PHOSPHATIDYLINOSITOL DE-N-ACETYLASE"/>
    <property type="match status" value="1"/>
</dbReference>
<comment type="cofactor">
    <cofactor evidence="2">
        <name>Zn(2+)</name>
        <dbReference type="ChEBI" id="CHEBI:29105"/>
    </cofactor>
    <text evidence="2">Binds 1 zinc ion per subunit.</text>
</comment>
<dbReference type="GO" id="GO:0010126">
    <property type="term" value="P:mycothiol metabolic process"/>
    <property type="evidence" value="ECO:0007669"/>
    <property type="project" value="UniProtKB-UniRule"/>
</dbReference>